<organism evidence="3 4">
    <name type="scientific">Stentor coeruleus</name>
    <dbReference type="NCBI Taxonomy" id="5963"/>
    <lineage>
        <taxon>Eukaryota</taxon>
        <taxon>Sar</taxon>
        <taxon>Alveolata</taxon>
        <taxon>Ciliophora</taxon>
        <taxon>Postciliodesmatophora</taxon>
        <taxon>Heterotrichea</taxon>
        <taxon>Heterotrichida</taxon>
        <taxon>Stentoridae</taxon>
        <taxon>Stentor</taxon>
    </lineage>
</organism>
<proteinExistence type="predicted"/>
<evidence type="ECO:0000256" key="2">
    <source>
        <dbReference type="SAM" id="MobiDB-lite"/>
    </source>
</evidence>
<evidence type="ECO:0000313" key="3">
    <source>
        <dbReference type="EMBL" id="OMJ66665.1"/>
    </source>
</evidence>
<keyword evidence="1" id="KW-0175">Coiled coil</keyword>
<dbReference type="Proteomes" id="UP000187209">
    <property type="component" value="Unassembled WGS sequence"/>
</dbReference>
<evidence type="ECO:0000313" key="4">
    <source>
        <dbReference type="Proteomes" id="UP000187209"/>
    </source>
</evidence>
<dbReference type="AlphaFoldDB" id="A0A1R2AQE2"/>
<name>A0A1R2AQE2_9CILI</name>
<accession>A0A1R2AQE2</accession>
<protein>
    <submittedName>
        <fullName evidence="3">Uncharacterized protein</fullName>
    </submittedName>
</protein>
<evidence type="ECO:0000256" key="1">
    <source>
        <dbReference type="SAM" id="Coils"/>
    </source>
</evidence>
<feature type="compositionally biased region" description="Basic and acidic residues" evidence="2">
    <location>
        <begin position="228"/>
        <end position="253"/>
    </location>
</feature>
<feature type="region of interest" description="Disordered" evidence="2">
    <location>
        <begin position="225"/>
        <end position="253"/>
    </location>
</feature>
<dbReference type="EMBL" id="MPUH01001664">
    <property type="protein sequence ID" value="OMJ66665.1"/>
    <property type="molecule type" value="Genomic_DNA"/>
</dbReference>
<gene>
    <name evidence="3" type="ORF">SteCoe_36424</name>
</gene>
<reference evidence="3 4" key="1">
    <citation type="submission" date="2016-11" db="EMBL/GenBank/DDBJ databases">
        <title>The macronuclear genome of Stentor coeruleus: a giant cell with tiny introns.</title>
        <authorList>
            <person name="Slabodnick M."/>
            <person name="Ruby J.G."/>
            <person name="Reiff S.B."/>
            <person name="Swart E.C."/>
            <person name="Gosai S."/>
            <person name="Prabakaran S."/>
            <person name="Witkowska E."/>
            <person name="Larue G.E."/>
            <person name="Fisher S."/>
            <person name="Freeman R.M."/>
            <person name="Gunawardena J."/>
            <person name="Chu W."/>
            <person name="Stover N.A."/>
            <person name="Gregory B.D."/>
            <person name="Nowacki M."/>
            <person name="Derisi J."/>
            <person name="Roy S.W."/>
            <person name="Marshall W.F."/>
            <person name="Sood P."/>
        </authorList>
    </citation>
    <scope>NUCLEOTIDE SEQUENCE [LARGE SCALE GENOMIC DNA]</scope>
    <source>
        <strain evidence="3">WM001</strain>
    </source>
</reference>
<sequence length="713" mass="82348">MIDEHIFTTEVIIPDAFESMLDVSIQHKKLQEVMKFVMNILQRHEDGLKTFFTQFKSVPSEMEHMKSAKAELGKEVDEVKETVSSHDEMISELKEKVNIKSDIGETLKYLLQMITVHDSSLQLNSKLIEELKSDKEDFKSKTAALEAISKDLNGKIDLINAALIKIQKHEAESKQKIININSRAVENTESDTKKTQYLLSEKFIPKIERNDQKKNLEIKLINQTESPSETKKSEKPLTDLLSEDRKLKNEEKKTKPTIKSNFFEGIFPFPNKSFTETEKFFQTPTESSIKSPTVPNQFKSFESRLDIIEKILGSSETSNFHRRIEYFEKTIQYFEGIIEKIQPEVRLNQMNIKKIHKKTQDLEKEVIKKLNAEHFDSIKGLVFAMASGATKKELPAVQNVSTIEMNYVDNFSKRIEKLEGLYIENKISGINFEEINFKMKKIEQKMDFKIDTIELEKIKQSIKTMSEQQRNASLESDKDKKNYFSALKPSDSSLIASMNRRFLTFEDTVKSLHLPYGITLNTMWDEIQKLWDNFKYTLASLEAFTAQLDSKLIEATERQSQIIIERLFKAHESDVRNQIKTFAENSDKKYADKFEMLRGFKYVESMFNRIEAVLNKVEGEDAMLARKPLGGWSCGSCEKNLDKLNAKAALHTPWNRLPVRDPKERISKAGAAFSKMLCTIPLEPLKKKSLGEEDYSLPPVIKTERSITPQPKF</sequence>
<dbReference type="OrthoDB" id="305501at2759"/>
<comment type="caution">
    <text evidence="3">The sequence shown here is derived from an EMBL/GenBank/DDBJ whole genome shotgun (WGS) entry which is preliminary data.</text>
</comment>
<feature type="coiled-coil region" evidence="1">
    <location>
        <begin position="62"/>
        <end position="96"/>
    </location>
</feature>
<keyword evidence="4" id="KW-1185">Reference proteome</keyword>